<evidence type="ECO:0000259" key="1">
    <source>
        <dbReference type="SMART" id="SM01321"/>
    </source>
</evidence>
<dbReference type="Proteomes" id="UP000231292">
    <property type="component" value="Unassembled WGS sequence"/>
</dbReference>
<dbReference type="GO" id="GO:0003677">
    <property type="term" value="F:DNA binding"/>
    <property type="evidence" value="ECO:0007669"/>
    <property type="project" value="InterPro"/>
</dbReference>
<sequence length="211" mass="25544">MERGEIYHIFNKSIAEYKIFNNKEEFLRMMKVIQYYLWGRRKIRFSKWKEIGENRLSEIEVLKEEKLVEIIAYCIMPTHIHLILKQLRDKGISIFMSQISNSYARYFNVKHKRKGPLWEREFKNVLIATDGQLLHLTRYIHLNPTTAFLVDKPEDWLFSSYKEFIGEVSKKEKICNFENFIDIDVLSYKKFVEDRISYQRDLGKIKNLMLE</sequence>
<comment type="caution">
    <text evidence="2">The sequence shown here is derived from an EMBL/GenBank/DDBJ whole genome shotgun (WGS) entry which is preliminary data.</text>
</comment>
<feature type="domain" description="Transposase IS200-like" evidence="1">
    <location>
        <begin position="37"/>
        <end position="143"/>
    </location>
</feature>
<dbReference type="GO" id="GO:0004803">
    <property type="term" value="F:transposase activity"/>
    <property type="evidence" value="ECO:0007669"/>
    <property type="project" value="InterPro"/>
</dbReference>
<dbReference type="Gene3D" id="3.30.70.1290">
    <property type="entry name" value="Transposase IS200-like"/>
    <property type="match status" value="1"/>
</dbReference>
<dbReference type="InterPro" id="IPR002686">
    <property type="entry name" value="Transposase_17"/>
</dbReference>
<gene>
    <name evidence="2" type="ORF">COX41_03380</name>
</gene>
<dbReference type="AlphaFoldDB" id="A0A2G9YJE4"/>
<accession>A0A2G9YJE4</accession>
<protein>
    <recommendedName>
        <fullName evidence="1">Transposase IS200-like domain-containing protein</fullName>
    </recommendedName>
</protein>
<dbReference type="SUPFAM" id="SSF143422">
    <property type="entry name" value="Transposase IS200-like"/>
    <property type="match status" value="1"/>
</dbReference>
<evidence type="ECO:0000313" key="3">
    <source>
        <dbReference type="Proteomes" id="UP000231292"/>
    </source>
</evidence>
<reference evidence="2 3" key="1">
    <citation type="submission" date="2017-09" db="EMBL/GenBank/DDBJ databases">
        <title>Depth-based differentiation of microbial function through sediment-hosted aquifers and enrichment of novel symbionts in the deep terrestrial subsurface.</title>
        <authorList>
            <person name="Probst A.J."/>
            <person name="Ladd B."/>
            <person name="Jarett J.K."/>
            <person name="Geller-Mcgrath D.E."/>
            <person name="Sieber C.M."/>
            <person name="Emerson J.B."/>
            <person name="Anantharaman K."/>
            <person name="Thomas B.C."/>
            <person name="Malmstrom R."/>
            <person name="Stieglmeier M."/>
            <person name="Klingl A."/>
            <person name="Woyke T."/>
            <person name="Ryan C.M."/>
            <person name="Banfield J.F."/>
        </authorList>
    </citation>
    <scope>NUCLEOTIDE SEQUENCE [LARGE SCALE GENOMIC DNA]</scope>
    <source>
        <strain evidence="2">CG23_combo_of_CG06-09_8_20_14_all_41_10</strain>
    </source>
</reference>
<dbReference type="PANTHER" id="PTHR34322:SF2">
    <property type="entry name" value="TRANSPOSASE IS200-LIKE DOMAIN-CONTAINING PROTEIN"/>
    <property type="match status" value="1"/>
</dbReference>
<organism evidence="2 3">
    <name type="scientific">Candidatus Sherwoodlollariibacterium unditelluris</name>
    <dbReference type="NCBI Taxonomy" id="1974757"/>
    <lineage>
        <taxon>Bacteria</taxon>
        <taxon>Pseudomonadati</taxon>
        <taxon>Candidatus Omnitrophota</taxon>
        <taxon>Candidatus Sherwoodlollariibacterium</taxon>
    </lineage>
</organism>
<dbReference type="SMART" id="SM01321">
    <property type="entry name" value="Y1_Tnp"/>
    <property type="match status" value="1"/>
</dbReference>
<proteinExistence type="predicted"/>
<evidence type="ECO:0000313" key="2">
    <source>
        <dbReference type="EMBL" id="PIP19346.1"/>
    </source>
</evidence>
<dbReference type="EMBL" id="PCRK01000080">
    <property type="protein sequence ID" value="PIP19346.1"/>
    <property type="molecule type" value="Genomic_DNA"/>
</dbReference>
<dbReference type="PANTHER" id="PTHR34322">
    <property type="entry name" value="TRANSPOSASE, Y1_TNP DOMAIN-CONTAINING"/>
    <property type="match status" value="1"/>
</dbReference>
<name>A0A2G9YJE4_9BACT</name>
<dbReference type="GO" id="GO:0006313">
    <property type="term" value="P:DNA transposition"/>
    <property type="evidence" value="ECO:0007669"/>
    <property type="project" value="InterPro"/>
</dbReference>
<dbReference type="Pfam" id="PF01797">
    <property type="entry name" value="Y1_Tnp"/>
    <property type="match status" value="1"/>
</dbReference>
<dbReference type="InterPro" id="IPR036515">
    <property type="entry name" value="Transposase_17_sf"/>
</dbReference>